<accession>A0ABV2KWY7</accession>
<keyword evidence="1" id="KW-0472">Membrane</keyword>
<proteinExistence type="predicted"/>
<feature type="transmembrane region" description="Helical" evidence="1">
    <location>
        <begin position="20"/>
        <end position="42"/>
    </location>
</feature>
<reference evidence="2 3" key="1">
    <citation type="submission" date="2024-06" db="EMBL/GenBank/DDBJ databases">
        <title>Genomic Encyclopedia of Type Strains, Phase IV (KMG-IV): sequencing the most valuable type-strain genomes for metagenomic binning, comparative biology and taxonomic classification.</title>
        <authorList>
            <person name="Goeker M."/>
        </authorList>
    </citation>
    <scope>NUCLEOTIDE SEQUENCE [LARGE SCALE GENOMIC DNA]</scope>
    <source>
        <strain evidence="2 3">DSM 23520</strain>
    </source>
</reference>
<dbReference type="EMBL" id="JBEPMX010000012">
    <property type="protein sequence ID" value="MET3684088.1"/>
    <property type="molecule type" value="Genomic_DNA"/>
</dbReference>
<sequence>MSFKEMSDKTAIVQQVRFKLAAFSLVFSTLAIIQLIAFLFSITGSQSSGGMSDVMVYQVTEINSNLIVIFTLLWALAIPFGMLSRDQRQMEFMFVTNRFVSHVSNLVFIVWMALVAAFFTVALTLTLHVTAYVVLDDVSVETILSLSDLAILWLFTGLWVLLIATTSYSLAVLMRLHTLLKVIGPAVVLGLLFYQTPVAPFIEWIVLETTIAWFALKVLLTVSVISLVVVFGIRQLEVRR</sequence>
<name>A0ABV2KWY7_9BACI</name>
<feature type="transmembrane region" description="Helical" evidence="1">
    <location>
        <begin position="103"/>
        <end position="129"/>
    </location>
</feature>
<feature type="transmembrane region" description="Helical" evidence="1">
    <location>
        <begin position="211"/>
        <end position="233"/>
    </location>
</feature>
<feature type="transmembrane region" description="Helical" evidence="1">
    <location>
        <begin position="62"/>
        <end position="83"/>
    </location>
</feature>
<comment type="caution">
    <text evidence="2">The sequence shown here is derived from an EMBL/GenBank/DDBJ whole genome shotgun (WGS) entry which is preliminary data.</text>
</comment>
<keyword evidence="3" id="KW-1185">Reference proteome</keyword>
<evidence type="ECO:0000313" key="3">
    <source>
        <dbReference type="Proteomes" id="UP001549167"/>
    </source>
</evidence>
<evidence type="ECO:0008006" key="4">
    <source>
        <dbReference type="Google" id="ProtNLM"/>
    </source>
</evidence>
<protein>
    <recommendedName>
        <fullName evidence="4">ABC transporter permease</fullName>
    </recommendedName>
</protein>
<dbReference type="RefSeq" id="WP_354221111.1">
    <property type="nucleotide sequence ID" value="NZ_JBEPMX010000012.1"/>
</dbReference>
<dbReference type="Proteomes" id="UP001549167">
    <property type="component" value="Unassembled WGS sequence"/>
</dbReference>
<keyword evidence="1" id="KW-1133">Transmembrane helix</keyword>
<gene>
    <name evidence="2" type="ORF">ABID56_002214</name>
</gene>
<evidence type="ECO:0000313" key="2">
    <source>
        <dbReference type="EMBL" id="MET3684088.1"/>
    </source>
</evidence>
<feature type="transmembrane region" description="Helical" evidence="1">
    <location>
        <begin position="182"/>
        <end position="205"/>
    </location>
</feature>
<evidence type="ECO:0000256" key="1">
    <source>
        <dbReference type="SAM" id="Phobius"/>
    </source>
</evidence>
<keyword evidence="1" id="KW-0812">Transmembrane</keyword>
<feature type="transmembrane region" description="Helical" evidence="1">
    <location>
        <begin position="149"/>
        <end position="170"/>
    </location>
</feature>
<organism evidence="2 3">
    <name type="scientific">Alkalibacillus flavidus</name>
    <dbReference type="NCBI Taxonomy" id="546021"/>
    <lineage>
        <taxon>Bacteria</taxon>
        <taxon>Bacillati</taxon>
        <taxon>Bacillota</taxon>
        <taxon>Bacilli</taxon>
        <taxon>Bacillales</taxon>
        <taxon>Bacillaceae</taxon>
        <taxon>Alkalibacillus</taxon>
    </lineage>
</organism>